<gene>
    <name evidence="1" type="ORF">MILVUS5_LOCUS16623</name>
</gene>
<sequence length="199" mass="22484">MNGEANRHRIPFLRENYVAALFGYSFLNDPNDAWNLFAILMPLDVPTDASNLLVVKDLRSGLNDPKVEVDGVVSLARSRDASSLFCTESDENQRPYRQNIVTGFPVLWIFLGWRREGIESCIKIMVENKKKEHAATVDTSKAAYTAHETPGQDDNEQMHTPELMVSTHSPVLEPVQNCELEQHTTISAVRLMGGKRYYC</sequence>
<dbReference type="Proteomes" id="UP001177021">
    <property type="component" value="Unassembled WGS sequence"/>
</dbReference>
<reference evidence="1" key="1">
    <citation type="submission" date="2023-10" db="EMBL/GenBank/DDBJ databases">
        <authorList>
            <person name="Rodriguez Cubillos JULIANA M."/>
            <person name="De Vega J."/>
        </authorList>
    </citation>
    <scope>NUCLEOTIDE SEQUENCE</scope>
</reference>
<dbReference type="EMBL" id="CASHSV030000109">
    <property type="protein sequence ID" value="CAJ2648243.1"/>
    <property type="molecule type" value="Genomic_DNA"/>
</dbReference>
<protein>
    <submittedName>
        <fullName evidence="1">Uncharacterized protein</fullName>
    </submittedName>
</protein>
<organism evidence="1 2">
    <name type="scientific">Trifolium pratense</name>
    <name type="common">Red clover</name>
    <dbReference type="NCBI Taxonomy" id="57577"/>
    <lineage>
        <taxon>Eukaryota</taxon>
        <taxon>Viridiplantae</taxon>
        <taxon>Streptophyta</taxon>
        <taxon>Embryophyta</taxon>
        <taxon>Tracheophyta</taxon>
        <taxon>Spermatophyta</taxon>
        <taxon>Magnoliopsida</taxon>
        <taxon>eudicotyledons</taxon>
        <taxon>Gunneridae</taxon>
        <taxon>Pentapetalae</taxon>
        <taxon>rosids</taxon>
        <taxon>fabids</taxon>
        <taxon>Fabales</taxon>
        <taxon>Fabaceae</taxon>
        <taxon>Papilionoideae</taxon>
        <taxon>50 kb inversion clade</taxon>
        <taxon>NPAAA clade</taxon>
        <taxon>Hologalegina</taxon>
        <taxon>IRL clade</taxon>
        <taxon>Trifolieae</taxon>
        <taxon>Trifolium</taxon>
    </lineage>
</organism>
<evidence type="ECO:0000313" key="2">
    <source>
        <dbReference type="Proteomes" id="UP001177021"/>
    </source>
</evidence>
<accession>A0ACB0JXN6</accession>
<evidence type="ECO:0000313" key="1">
    <source>
        <dbReference type="EMBL" id="CAJ2648243.1"/>
    </source>
</evidence>
<proteinExistence type="predicted"/>
<comment type="caution">
    <text evidence="1">The sequence shown here is derived from an EMBL/GenBank/DDBJ whole genome shotgun (WGS) entry which is preliminary data.</text>
</comment>
<keyword evidence="2" id="KW-1185">Reference proteome</keyword>
<name>A0ACB0JXN6_TRIPR</name>